<dbReference type="PANTHER" id="PTHR10890:SF3">
    <property type="entry name" value="CYSTEINE--TRNA LIGASE, CYTOPLASMIC"/>
    <property type="match status" value="1"/>
</dbReference>
<dbReference type="KEGG" id="sazo:D1868_08085"/>
<gene>
    <name evidence="12" type="primary">cysS</name>
    <name evidence="14" type="ORF">D1868_08085</name>
</gene>
<feature type="binding site" evidence="12">
    <location>
        <position position="266"/>
    </location>
    <ligand>
        <name>ATP</name>
        <dbReference type="ChEBI" id="CHEBI:30616"/>
    </ligand>
</feature>
<dbReference type="Gene3D" id="1.20.120.1910">
    <property type="entry name" value="Cysteine-tRNA ligase, C-terminal anti-codon recognition domain"/>
    <property type="match status" value="1"/>
</dbReference>
<keyword evidence="6 12" id="KW-0547">Nucleotide-binding</keyword>
<evidence type="ECO:0000256" key="2">
    <source>
        <dbReference type="ARBA" id="ARBA00005594"/>
    </source>
</evidence>
<dbReference type="CDD" id="cd00672">
    <property type="entry name" value="CysRS_core"/>
    <property type="match status" value="1"/>
</dbReference>
<feature type="binding site" evidence="12">
    <location>
        <position position="206"/>
    </location>
    <ligand>
        <name>Zn(2+)</name>
        <dbReference type="ChEBI" id="CHEBI:29105"/>
    </ligand>
</feature>
<keyword evidence="4 12" id="KW-0436">Ligase</keyword>
<dbReference type="GO" id="GO:0008270">
    <property type="term" value="F:zinc ion binding"/>
    <property type="evidence" value="ECO:0007669"/>
    <property type="project" value="UniProtKB-UniRule"/>
</dbReference>
<reference evidence="14 15" key="1">
    <citation type="submission" date="2019-10" db="EMBL/GenBank/DDBJ databases">
        <title>Genome Sequences from Six Type Strain Members of the Archaeal Family Sulfolobaceae: Acidianus ambivalens, Acidianus infernus, Metallosphaera prunae, Stygiolobus azoricus, Sulfolobus metallicus, and Sulfurisphaera ohwakuensis.</title>
        <authorList>
            <person name="Counts J.A."/>
            <person name="Kelly R.M."/>
        </authorList>
    </citation>
    <scope>NUCLEOTIDE SEQUENCE [LARGE SCALE GENOMIC DNA]</scope>
    <source>
        <strain evidence="14 15">FC6</strain>
    </source>
</reference>
<dbReference type="SUPFAM" id="SSF47323">
    <property type="entry name" value="Anticodon-binding domain of a subclass of class I aminoacyl-tRNA synthetases"/>
    <property type="match status" value="1"/>
</dbReference>
<keyword evidence="15" id="KW-1185">Reference proteome</keyword>
<feature type="short sequence motif" description="'KMSKS' region" evidence="12">
    <location>
        <begin position="263"/>
        <end position="267"/>
    </location>
</feature>
<dbReference type="EC" id="6.1.1.16" evidence="12"/>
<feature type="domain" description="Cysteinyl-tRNA synthetase class Ia DALR" evidence="13">
    <location>
        <begin position="352"/>
        <end position="412"/>
    </location>
</feature>
<dbReference type="NCBIfam" id="TIGR00435">
    <property type="entry name" value="cysS"/>
    <property type="match status" value="1"/>
</dbReference>
<evidence type="ECO:0000313" key="15">
    <source>
        <dbReference type="Proteomes" id="UP000423396"/>
    </source>
</evidence>
<evidence type="ECO:0000256" key="3">
    <source>
        <dbReference type="ARBA" id="ARBA00022490"/>
    </source>
</evidence>
<accession>A0A650CQE2</accession>
<feature type="binding site" evidence="12">
    <location>
        <position position="231"/>
    </location>
    <ligand>
        <name>Zn(2+)</name>
        <dbReference type="ChEBI" id="CHEBI:29105"/>
    </ligand>
</feature>
<keyword evidence="5 12" id="KW-0479">Metal-binding</keyword>
<dbReference type="SMART" id="SM00840">
    <property type="entry name" value="DALR_2"/>
    <property type="match status" value="1"/>
</dbReference>
<evidence type="ECO:0000313" key="14">
    <source>
        <dbReference type="EMBL" id="QGR19945.1"/>
    </source>
</evidence>
<evidence type="ECO:0000259" key="13">
    <source>
        <dbReference type="SMART" id="SM00840"/>
    </source>
</evidence>
<dbReference type="Gene3D" id="3.40.50.620">
    <property type="entry name" value="HUPs"/>
    <property type="match status" value="1"/>
</dbReference>
<dbReference type="InterPro" id="IPR009080">
    <property type="entry name" value="tRNAsynth_Ia_anticodon-bd"/>
</dbReference>
<dbReference type="InterPro" id="IPR015803">
    <property type="entry name" value="Cys-tRNA-ligase"/>
</dbReference>
<sequence length="467" mass="54162">MIKIFNTMGKKLEELQTVEPNTVKMYVCGPTVYDYVHIGHGRTFVAFDAMVRYLKLRGYNVIRVQNITDIDDKIIKKAQDTGKDWTEIVDFYLKDYIDAMGQLKVEIDQHPRVSTHIKEITEFIQGLINKGHAYVAPSGSVYFDVDTFPSYGLLSGTKKEEWNQGEEFMKEKRHPYDFALWKAWKPGEPYWESPWGKGRPGWHIECSTMSTRYLGEQFDIHGGGVDLVFPHHENERAQSEALLGKTWVKYWVHVSYLTINKEKMSKSLKNIIPLNEAIKKWGTNTLRYWFLTAKYRNTIDFSEDSLSQASTSLRRLKDAMGVLRGIIKAGPKYYSNDEQVKTQRKIISLIQKFHEALSEDFDTATALSYIHEIATIVFNEIQTSEDFMGAMLALDAFRQFNYVYGVMDEEFNLAYDNLNKVIDAVVEVRNILRAKKMYDLSDQIRDVLSKAGIKLLDSKDKTTWRFE</sequence>
<dbReference type="AlphaFoldDB" id="A0A650CQE2"/>
<dbReference type="PANTHER" id="PTHR10890">
    <property type="entry name" value="CYSTEINYL-TRNA SYNTHETASE"/>
    <property type="match status" value="1"/>
</dbReference>
<evidence type="ECO:0000256" key="12">
    <source>
        <dbReference type="HAMAP-Rule" id="MF_00041"/>
    </source>
</evidence>
<dbReference type="RefSeq" id="WP_156007252.1">
    <property type="nucleotide sequence ID" value="NZ_CP045483.1"/>
</dbReference>
<keyword evidence="9 12" id="KW-0648">Protein biosynthesis</keyword>
<dbReference type="FunFam" id="3.40.50.620:FF:000068">
    <property type="entry name" value="Cysteine--tRNA ligase"/>
    <property type="match status" value="1"/>
</dbReference>
<dbReference type="OrthoDB" id="9445at2157"/>
<name>A0A650CQE2_9CREN</name>
<protein>
    <recommendedName>
        <fullName evidence="12">Cysteine--tRNA ligase</fullName>
        <ecNumber evidence="12">6.1.1.16</ecNumber>
    </recommendedName>
    <alternativeName>
        <fullName evidence="12">Cysteinyl-tRNA synthetase</fullName>
        <shortName evidence="12">CysRS</shortName>
    </alternativeName>
</protein>
<dbReference type="SUPFAM" id="SSF52374">
    <property type="entry name" value="Nucleotidylyl transferase"/>
    <property type="match status" value="1"/>
</dbReference>
<dbReference type="GeneID" id="42799022"/>
<dbReference type="GO" id="GO:0004817">
    <property type="term" value="F:cysteine-tRNA ligase activity"/>
    <property type="evidence" value="ECO:0007669"/>
    <property type="project" value="UniProtKB-UniRule"/>
</dbReference>
<dbReference type="Pfam" id="PF01406">
    <property type="entry name" value="tRNA-synt_1e"/>
    <property type="match status" value="1"/>
</dbReference>
<evidence type="ECO:0000256" key="4">
    <source>
        <dbReference type="ARBA" id="ARBA00022598"/>
    </source>
</evidence>
<evidence type="ECO:0000256" key="5">
    <source>
        <dbReference type="ARBA" id="ARBA00022723"/>
    </source>
</evidence>
<comment type="subcellular location">
    <subcellularLocation>
        <location evidence="1 12">Cytoplasm</location>
    </subcellularLocation>
</comment>
<dbReference type="InterPro" id="IPR024909">
    <property type="entry name" value="Cys-tRNA/MSH_ligase"/>
</dbReference>
<evidence type="ECO:0000256" key="8">
    <source>
        <dbReference type="ARBA" id="ARBA00022840"/>
    </source>
</evidence>
<dbReference type="GO" id="GO:0006423">
    <property type="term" value="P:cysteinyl-tRNA aminoacylation"/>
    <property type="evidence" value="ECO:0007669"/>
    <property type="project" value="UniProtKB-UniRule"/>
</dbReference>
<feature type="short sequence motif" description="'HIGH' region" evidence="12">
    <location>
        <begin position="30"/>
        <end position="40"/>
    </location>
</feature>
<dbReference type="GO" id="GO:0005737">
    <property type="term" value="C:cytoplasm"/>
    <property type="evidence" value="ECO:0007669"/>
    <property type="project" value="UniProtKB-SubCell"/>
</dbReference>
<evidence type="ECO:0000256" key="1">
    <source>
        <dbReference type="ARBA" id="ARBA00004496"/>
    </source>
</evidence>
<comment type="cofactor">
    <cofactor evidence="12">
        <name>Zn(2+)</name>
        <dbReference type="ChEBI" id="CHEBI:29105"/>
    </cofactor>
    <text evidence="12">Binds 1 zinc ion per subunit.</text>
</comment>
<evidence type="ECO:0000256" key="7">
    <source>
        <dbReference type="ARBA" id="ARBA00022833"/>
    </source>
</evidence>
<comment type="catalytic activity">
    <reaction evidence="11 12">
        <text>tRNA(Cys) + L-cysteine + ATP = L-cysteinyl-tRNA(Cys) + AMP + diphosphate</text>
        <dbReference type="Rhea" id="RHEA:17773"/>
        <dbReference type="Rhea" id="RHEA-COMP:9661"/>
        <dbReference type="Rhea" id="RHEA-COMP:9679"/>
        <dbReference type="ChEBI" id="CHEBI:30616"/>
        <dbReference type="ChEBI" id="CHEBI:33019"/>
        <dbReference type="ChEBI" id="CHEBI:35235"/>
        <dbReference type="ChEBI" id="CHEBI:78442"/>
        <dbReference type="ChEBI" id="CHEBI:78517"/>
        <dbReference type="ChEBI" id="CHEBI:456215"/>
        <dbReference type="EC" id="6.1.1.16"/>
    </reaction>
</comment>
<organism evidence="14 15">
    <name type="scientific">Stygiolobus azoricus</name>
    <dbReference type="NCBI Taxonomy" id="41675"/>
    <lineage>
        <taxon>Archaea</taxon>
        <taxon>Thermoproteota</taxon>
        <taxon>Thermoprotei</taxon>
        <taxon>Sulfolobales</taxon>
        <taxon>Sulfolobaceae</taxon>
        <taxon>Stygiolobus</taxon>
    </lineage>
</organism>
<dbReference type="EMBL" id="CP045483">
    <property type="protein sequence ID" value="QGR19945.1"/>
    <property type="molecule type" value="Genomic_DNA"/>
</dbReference>
<feature type="binding site" evidence="12">
    <location>
        <position position="28"/>
    </location>
    <ligand>
        <name>Zn(2+)</name>
        <dbReference type="ChEBI" id="CHEBI:29105"/>
    </ligand>
</feature>
<dbReference type="InterPro" id="IPR015273">
    <property type="entry name" value="Cys-tRNA-synt_Ia_DALR"/>
</dbReference>
<dbReference type="HAMAP" id="MF_00041">
    <property type="entry name" value="Cys_tRNA_synth"/>
    <property type="match status" value="1"/>
</dbReference>
<keyword evidence="10 12" id="KW-0030">Aminoacyl-tRNA synthetase</keyword>
<keyword evidence="3 12" id="KW-0963">Cytoplasm</keyword>
<evidence type="ECO:0000256" key="11">
    <source>
        <dbReference type="ARBA" id="ARBA00047398"/>
    </source>
</evidence>
<evidence type="ECO:0000256" key="6">
    <source>
        <dbReference type="ARBA" id="ARBA00022741"/>
    </source>
</evidence>
<proteinExistence type="inferred from homology"/>
<evidence type="ECO:0000256" key="9">
    <source>
        <dbReference type="ARBA" id="ARBA00022917"/>
    </source>
</evidence>
<keyword evidence="7 12" id="KW-0862">Zinc</keyword>
<keyword evidence="8 12" id="KW-0067">ATP-binding</keyword>
<feature type="binding site" evidence="12">
    <location>
        <position position="235"/>
    </location>
    <ligand>
        <name>Zn(2+)</name>
        <dbReference type="ChEBI" id="CHEBI:29105"/>
    </ligand>
</feature>
<evidence type="ECO:0000256" key="10">
    <source>
        <dbReference type="ARBA" id="ARBA00023146"/>
    </source>
</evidence>
<dbReference type="InterPro" id="IPR032678">
    <property type="entry name" value="tRNA-synt_1_cat_dom"/>
</dbReference>
<dbReference type="GO" id="GO:0005524">
    <property type="term" value="F:ATP binding"/>
    <property type="evidence" value="ECO:0007669"/>
    <property type="project" value="UniProtKB-UniRule"/>
</dbReference>
<dbReference type="InterPro" id="IPR014729">
    <property type="entry name" value="Rossmann-like_a/b/a_fold"/>
</dbReference>
<comment type="similarity">
    <text evidence="2 12">Belongs to the class-I aminoacyl-tRNA synthetase family.</text>
</comment>
<dbReference type="PRINTS" id="PR00983">
    <property type="entry name" value="TRNASYNTHCYS"/>
</dbReference>
<dbReference type="Proteomes" id="UP000423396">
    <property type="component" value="Chromosome"/>
</dbReference>